<gene>
    <name evidence="2" type="ORF">JK358_06665</name>
</gene>
<proteinExistence type="predicted"/>
<evidence type="ECO:0000259" key="1">
    <source>
        <dbReference type="Pfam" id="PF04230"/>
    </source>
</evidence>
<dbReference type="Pfam" id="PF04230">
    <property type="entry name" value="PS_pyruv_trans"/>
    <property type="match status" value="1"/>
</dbReference>
<evidence type="ECO:0000313" key="3">
    <source>
        <dbReference type="Proteomes" id="UP000602198"/>
    </source>
</evidence>
<dbReference type="PANTHER" id="PTHR36836">
    <property type="entry name" value="COLANIC ACID BIOSYNTHESIS PROTEIN WCAK"/>
    <property type="match status" value="1"/>
</dbReference>
<feature type="domain" description="Polysaccharide pyruvyl transferase" evidence="1">
    <location>
        <begin position="25"/>
        <end position="377"/>
    </location>
</feature>
<comment type="caution">
    <text evidence="2">The sequence shown here is derived from an EMBL/GenBank/DDBJ whole genome shotgun (WGS) entry which is preliminary data.</text>
</comment>
<name>A0ABS1M1I9_9NOCA</name>
<protein>
    <submittedName>
        <fullName evidence="2">Polysaccharide pyruvyl transferase family protein</fullName>
    </submittedName>
</protein>
<dbReference type="InterPro" id="IPR007345">
    <property type="entry name" value="Polysacch_pyruvyl_Trfase"/>
</dbReference>
<dbReference type="Proteomes" id="UP000602198">
    <property type="component" value="Unassembled WGS sequence"/>
</dbReference>
<dbReference type="RefSeq" id="WP_201944885.1">
    <property type="nucleotide sequence ID" value="NZ_JAERRJ010000002.1"/>
</dbReference>
<accession>A0ABS1M1I9</accession>
<organism evidence="2 3">
    <name type="scientific">Nocardia acididurans</name>
    <dbReference type="NCBI Taxonomy" id="2802282"/>
    <lineage>
        <taxon>Bacteria</taxon>
        <taxon>Bacillati</taxon>
        <taxon>Actinomycetota</taxon>
        <taxon>Actinomycetes</taxon>
        <taxon>Mycobacteriales</taxon>
        <taxon>Nocardiaceae</taxon>
        <taxon>Nocardia</taxon>
    </lineage>
</organism>
<keyword evidence="3" id="KW-1185">Reference proteome</keyword>
<sequence>MEAGLPCGGAGHRILIENSEYWLRNYGDLAMLDVTVRRLRQRWPQVRIGIMTESPALVAAYYPDAHGITVYDRNPWGRVGLVERVAAVLGPGIVGPPAVAWLRTRLWLLTKAGRVKDRLRRGIARGRRPADAAAADAAHEDTTSRVLAARPGAARAAREASMVVALGGGYMTDADIPQAGRALDLLEYAWDAGVPVAMMGQGIGPMRDPRLRARAAQVMAALPLIALRERRRGPALLDSLGVPSSVVTVTGDDAVELAVEARKPVLGNGIGVCLRVAGYSPVTRSARSAVGVAVRAAAGDFGAPLVPLIIAETPGSPDRATTVPLVRNSAYARRPIGRFVRTPAVVEQVAQCRVLVTGAYHLAVFALSQGIPVVGLTSTEYYDDKFLGLDDMFKGGVRLIHLDDPDLALRLPAAIRDAWDEAEVLRDGLRARADEQADASRQAFERLFELLEQAHAEHA</sequence>
<dbReference type="EMBL" id="JAERRJ010000002">
    <property type="protein sequence ID" value="MBL1074074.1"/>
    <property type="molecule type" value="Genomic_DNA"/>
</dbReference>
<reference evidence="2 3" key="1">
    <citation type="submission" date="2021-01" db="EMBL/GenBank/DDBJ databases">
        <title>WGS of actinomycetes isolated from Thailand.</title>
        <authorList>
            <person name="Thawai C."/>
        </authorList>
    </citation>
    <scope>NUCLEOTIDE SEQUENCE [LARGE SCALE GENOMIC DNA]</scope>
    <source>
        <strain evidence="2 3">LPG 2</strain>
    </source>
</reference>
<dbReference type="PANTHER" id="PTHR36836:SF1">
    <property type="entry name" value="COLANIC ACID BIOSYNTHESIS PROTEIN WCAK"/>
    <property type="match status" value="1"/>
</dbReference>
<dbReference type="GO" id="GO:0016740">
    <property type="term" value="F:transferase activity"/>
    <property type="evidence" value="ECO:0007669"/>
    <property type="project" value="UniProtKB-KW"/>
</dbReference>
<keyword evidence="2" id="KW-0808">Transferase</keyword>
<evidence type="ECO:0000313" key="2">
    <source>
        <dbReference type="EMBL" id="MBL1074074.1"/>
    </source>
</evidence>